<reference evidence="1" key="1">
    <citation type="journal article" date="2020" name="Nature">
        <title>Giant virus diversity and host interactions through global metagenomics.</title>
        <authorList>
            <person name="Schulz F."/>
            <person name="Roux S."/>
            <person name="Paez-Espino D."/>
            <person name="Jungbluth S."/>
            <person name="Walsh D.A."/>
            <person name="Denef V.J."/>
            <person name="McMahon K.D."/>
            <person name="Konstantinidis K.T."/>
            <person name="Eloe-Fadrosh E.A."/>
            <person name="Kyrpides N.C."/>
            <person name="Woyke T."/>
        </authorList>
    </citation>
    <scope>NUCLEOTIDE SEQUENCE</scope>
    <source>
        <strain evidence="1">GVMAG-M-3300023174-116</strain>
    </source>
</reference>
<dbReference type="EMBL" id="MN739536">
    <property type="protein sequence ID" value="QHT11737.1"/>
    <property type="molecule type" value="Genomic_DNA"/>
</dbReference>
<proteinExistence type="predicted"/>
<evidence type="ECO:0000313" key="1">
    <source>
        <dbReference type="EMBL" id="QHT11737.1"/>
    </source>
</evidence>
<name>A0A6C0D5E6_9ZZZZ</name>
<protein>
    <submittedName>
        <fullName evidence="1">Uncharacterized protein</fullName>
    </submittedName>
</protein>
<sequence>MSEAQLKKLAHKYKDLDGSLITIKNELINSSTLHNSICNIMANKWENENLSQSALCTTLGDTNNKITNIINEKITLNNVNEDCWIWAKAQIKVNTQRDKIDQLICELIQTILSNEKTENTEKTEIKPLKEEKNNTPYIVAALVGLITKLVYTNWHYLINYIT</sequence>
<organism evidence="1">
    <name type="scientific">viral metagenome</name>
    <dbReference type="NCBI Taxonomy" id="1070528"/>
    <lineage>
        <taxon>unclassified sequences</taxon>
        <taxon>metagenomes</taxon>
        <taxon>organismal metagenomes</taxon>
    </lineage>
</organism>
<accession>A0A6C0D5E6</accession>
<dbReference type="AlphaFoldDB" id="A0A6C0D5E6"/>